<name>A0A0C9TWN4_PAXIN</name>
<keyword evidence="2" id="KW-1185">Reference proteome</keyword>
<dbReference type="Proteomes" id="UP000053647">
    <property type="component" value="Unassembled WGS sequence"/>
</dbReference>
<gene>
    <name evidence="1" type="ORF">PAXINDRAFT_84129</name>
</gene>
<evidence type="ECO:0000313" key="2">
    <source>
        <dbReference type="Proteomes" id="UP000053647"/>
    </source>
</evidence>
<dbReference type="AlphaFoldDB" id="A0A0C9TWN4"/>
<dbReference type="EMBL" id="KN819374">
    <property type="protein sequence ID" value="KIJ11686.1"/>
    <property type="molecule type" value="Genomic_DNA"/>
</dbReference>
<organism evidence="1 2">
    <name type="scientific">Paxillus involutus ATCC 200175</name>
    <dbReference type="NCBI Taxonomy" id="664439"/>
    <lineage>
        <taxon>Eukaryota</taxon>
        <taxon>Fungi</taxon>
        <taxon>Dikarya</taxon>
        <taxon>Basidiomycota</taxon>
        <taxon>Agaricomycotina</taxon>
        <taxon>Agaricomycetes</taxon>
        <taxon>Agaricomycetidae</taxon>
        <taxon>Boletales</taxon>
        <taxon>Paxilineae</taxon>
        <taxon>Paxillaceae</taxon>
        <taxon>Paxillus</taxon>
    </lineage>
</organism>
<reference evidence="2" key="2">
    <citation type="submission" date="2015-01" db="EMBL/GenBank/DDBJ databases">
        <title>Evolutionary Origins and Diversification of the Mycorrhizal Mutualists.</title>
        <authorList>
            <consortium name="DOE Joint Genome Institute"/>
            <consortium name="Mycorrhizal Genomics Consortium"/>
            <person name="Kohler A."/>
            <person name="Kuo A."/>
            <person name="Nagy L.G."/>
            <person name="Floudas D."/>
            <person name="Copeland A."/>
            <person name="Barry K.W."/>
            <person name="Cichocki N."/>
            <person name="Veneault-Fourrey C."/>
            <person name="LaButti K."/>
            <person name="Lindquist E.A."/>
            <person name="Lipzen A."/>
            <person name="Lundell T."/>
            <person name="Morin E."/>
            <person name="Murat C."/>
            <person name="Riley R."/>
            <person name="Ohm R."/>
            <person name="Sun H."/>
            <person name="Tunlid A."/>
            <person name="Henrissat B."/>
            <person name="Grigoriev I.V."/>
            <person name="Hibbett D.S."/>
            <person name="Martin F."/>
        </authorList>
    </citation>
    <scope>NUCLEOTIDE SEQUENCE [LARGE SCALE GENOMIC DNA]</scope>
    <source>
        <strain evidence="2">ATCC 200175</strain>
    </source>
</reference>
<evidence type="ECO:0000313" key="1">
    <source>
        <dbReference type="EMBL" id="KIJ11686.1"/>
    </source>
</evidence>
<sequence>MRTGKGLRNLFTIILLHCNPVDPHRLWEATRVHLCDDLHHHLTRRLNIDDPTEEQVYDYGLYEVDMVLRKKWKEPSRLS</sequence>
<protein>
    <submittedName>
        <fullName evidence="1">Unplaced genomic scaffold PAXINscaffold_52, whole genome shotgun sequence</fullName>
    </submittedName>
</protein>
<accession>A0A0C9TWN4</accession>
<reference evidence="1 2" key="1">
    <citation type="submission" date="2014-06" db="EMBL/GenBank/DDBJ databases">
        <authorList>
            <consortium name="DOE Joint Genome Institute"/>
            <person name="Kuo A."/>
            <person name="Kohler A."/>
            <person name="Nagy L.G."/>
            <person name="Floudas D."/>
            <person name="Copeland A."/>
            <person name="Barry K.W."/>
            <person name="Cichocki N."/>
            <person name="Veneault-Fourrey C."/>
            <person name="LaButti K."/>
            <person name="Lindquist E.A."/>
            <person name="Lipzen A."/>
            <person name="Lundell T."/>
            <person name="Morin E."/>
            <person name="Murat C."/>
            <person name="Sun H."/>
            <person name="Tunlid A."/>
            <person name="Henrissat B."/>
            <person name="Grigoriev I.V."/>
            <person name="Hibbett D.S."/>
            <person name="Martin F."/>
            <person name="Nordberg H.P."/>
            <person name="Cantor M.N."/>
            <person name="Hua S.X."/>
        </authorList>
    </citation>
    <scope>NUCLEOTIDE SEQUENCE [LARGE SCALE GENOMIC DNA]</scope>
    <source>
        <strain evidence="1 2">ATCC 200175</strain>
    </source>
</reference>
<proteinExistence type="predicted"/>
<dbReference type="OrthoDB" id="1728974at2759"/>
<dbReference type="HOGENOM" id="CLU_196976_0_0_1"/>